<evidence type="ECO:0000313" key="2">
    <source>
        <dbReference type="EMBL" id="GBN25013.1"/>
    </source>
</evidence>
<keyword evidence="1" id="KW-1133">Transmembrane helix</keyword>
<protein>
    <submittedName>
        <fullName evidence="2">Uncharacterized protein</fullName>
    </submittedName>
</protein>
<comment type="caution">
    <text evidence="2">The sequence shown here is derived from an EMBL/GenBank/DDBJ whole genome shotgun (WGS) entry which is preliminary data.</text>
</comment>
<feature type="transmembrane region" description="Helical" evidence="1">
    <location>
        <begin position="76"/>
        <end position="95"/>
    </location>
</feature>
<name>A0A4Y2MEH3_ARAVE</name>
<dbReference type="Proteomes" id="UP000499080">
    <property type="component" value="Unassembled WGS sequence"/>
</dbReference>
<dbReference type="EMBL" id="BGPR01007192">
    <property type="protein sequence ID" value="GBN25013.1"/>
    <property type="molecule type" value="Genomic_DNA"/>
</dbReference>
<sequence>MERLEIIPQEKYSVVLEESRKKRPAEDESDALYFYGEMTEYSGQGTDQDTDLLDETKHKMRIIEKVFENNTPTGFITIWLHITIFKMSLFCLVMLTSPFEATQ</sequence>
<keyword evidence="1" id="KW-0812">Transmembrane</keyword>
<proteinExistence type="predicted"/>
<reference evidence="2 3" key="1">
    <citation type="journal article" date="2019" name="Sci. Rep.">
        <title>Orb-weaving spider Araneus ventricosus genome elucidates the spidroin gene catalogue.</title>
        <authorList>
            <person name="Kono N."/>
            <person name="Nakamura H."/>
            <person name="Ohtoshi R."/>
            <person name="Moran D.A.P."/>
            <person name="Shinohara A."/>
            <person name="Yoshida Y."/>
            <person name="Fujiwara M."/>
            <person name="Mori M."/>
            <person name="Tomita M."/>
            <person name="Arakawa K."/>
        </authorList>
    </citation>
    <scope>NUCLEOTIDE SEQUENCE [LARGE SCALE GENOMIC DNA]</scope>
</reference>
<keyword evidence="1" id="KW-0472">Membrane</keyword>
<evidence type="ECO:0000256" key="1">
    <source>
        <dbReference type="SAM" id="Phobius"/>
    </source>
</evidence>
<evidence type="ECO:0000313" key="3">
    <source>
        <dbReference type="Proteomes" id="UP000499080"/>
    </source>
</evidence>
<keyword evidence="3" id="KW-1185">Reference proteome</keyword>
<dbReference type="AlphaFoldDB" id="A0A4Y2MEH3"/>
<gene>
    <name evidence="2" type="ORF">AVEN_21191_1</name>
</gene>
<organism evidence="2 3">
    <name type="scientific">Araneus ventricosus</name>
    <name type="common">Orbweaver spider</name>
    <name type="synonym">Epeira ventricosa</name>
    <dbReference type="NCBI Taxonomy" id="182803"/>
    <lineage>
        <taxon>Eukaryota</taxon>
        <taxon>Metazoa</taxon>
        <taxon>Ecdysozoa</taxon>
        <taxon>Arthropoda</taxon>
        <taxon>Chelicerata</taxon>
        <taxon>Arachnida</taxon>
        <taxon>Araneae</taxon>
        <taxon>Araneomorphae</taxon>
        <taxon>Entelegynae</taxon>
        <taxon>Araneoidea</taxon>
        <taxon>Araneidae</taxon>
        <taxon>Araneus</taxon>
    </lineage>
</organism>
<accession>A0A4Y2MEH3</accession>